<feature type="region of interest" description="Disordered" evidence="1">
    <location>
        <begin position="170"/>
        <end position="189"/>
    </location>
</feature>
<reference evidence="3" key="1">
    <citation type="submission" date="2022-08" db="UniProtKB">
        <authorList>
            <consortium name="EnsemblMetazoa"/>
        </authorList>
    </citation>
    <scope>IDENTIFICATION</scope>
</reference>
<dbReference type="Proteomes" id="UP000075882">
    <property type="component" value="Unassembled WGS sequence"/>
</dbReference>
<accession>A0A8W7PNY5</accession>
<dbReference type="AlphaFoldDB" id="A0A8W7PNY5"/>
<feature type="transmembrane region" description="Helical" evidence="2">
    <location>
        <begin position="226"/>
        <end position="244"/>
    </location>
</feature>
<protein>
    <submittedName>
        <fullName evidence="3">Uncharacterized protein</fullName>
    </submittedName>
</protein>
<evidence type="ECO:0000313" key="3">
    <source>
        <dbReference type="EnsemblMetazoa" id="ACOM034347-PA.1"/>
    </source>
</evidence>
<sequence>MDFLYRARLVTLRQHQLLLLLLFVLGKDAGLQLAQLLLRRHRDVHLDCQLLPQQHVRVVRLVEGGLQLLQLLLGEDGPVAPLPLDVRVRIQKWVPGPEVTVAGDQPHLLVQMGGEQVRLQIVVAGRGLVRRTAVQPLRHGRQQLVVQWASSRLVCDRVLIEPEDAFDRKDGRERRSRIGRQGRPGGSGRGAAHVLVLLLVVVGGAFLLGGRAGAVQPISYTISSPLYAALCFRSVTLVWLYTMLRMFQMSWSTHSFSGGGPVSTSSALPTGSLGTSSPYPIGYGSQSDSTLRIQCFLLTVLRVDRVPKMLIALQKDVAQLGVEHLLPVRRDVHVVDVHHHLAVLLDLLHQMGADAPSPIAIVHHDRFHAEVSSAGTGDTFACPSTVTVSSISCVSTSVIGSVSVDVSKLQNRAMRDRGHSVFISRTHCSFSSGCRWIGTTRYGSFELLLRRFVPLHHVPVRFAREDKFGHAARLVTLQYRTVRPGARKAEPELGPKHVLIAQRHKDVLDVQVVQVLLRCDHLEQAAPGAGWNFRDGTQGNDLYAIVLAAGNDEARWHFRRVFERLQPLGSDALPLLVDLPVAVYGLTRTFPLPMLVQHGGGDRKSDGDRLIDQLAEIEAAGLPSVSPGS</sequence>
<feature type="transmembrane region" description="Helical" evidence="2">
    <location>
        <begin position="190"/>
        <end position="214"/>
    </location>
</feature>
<evidence type="ECO:0000256" key="1">
    <source>
        <dbReference type="SAM" id="MobiDB-lite"/>
    </source>
</evidence>
<dbReference type="EnsemblMetazoa" id="ACOM034347-RA">
    <property type="protein sequence ID" value="ACOM034347-PA.1"/>
    <property type="gene ID" value="ACOM034347"/>
</dbReference>
<name>A0A8W7PNY5_ANOCL</name>
<evidence type="ECO:0000256" key="2">
    <source>
        <dbReference type="SAM" id="Phobius"/>
    </source>
</evidence>
<keyword evidence="2" id="KW-1133">Transmembrane helix</keyword>
<keyword evidence="2" id="KW-0472">Membrane</keyword>
<proteinExistence type="predicted"/>
<keyword evidence="2" id="KW-0812">Transmembrane</keyword>
<organism evidence="3">
    <name type="scientific">Anopheles coluzzii</name>
    <name type="common">African malaria mosquito</name>
    <dbReference type="NCBI Taxonomy" id="1518534"/>
    <lineage>
        <taxon>Eukaryota</taxon>
        <taxon>Metazoa</taxon>
        <taxon>Ecdysozoa</taxon>
        <taxon>Arthropoda</taxon>
        <taxon>Hexapoda</taxon>
        <taxon>Insecta</taxon>
        <taxon>Pterygota</taxon>
        <taxon>Neoptera</taxon>
        <taxon>Endopterygota</taxon>
        <taxon>Diptera</taxon>
        <taxon>Nematocera</taxon>
        <taxon>Culicoidea</taxon>
        <taxon>Culicidae</taxon>
        <taxon>Anophelinae</taxon>
        <taxon>Anopheles</taxon>
    </lineage>
</organism>